<proteinExistence type="predicted"/>
<dbReference type="AlphaFoldDB" id="A0A016VJA5"/>
<name>A0A016VJA5_9BILA</name>
<evidence type="ECO:0000313" key="2">
    <source>
        <dbReference type="Proteomes" id="UP000024635"/>
    </source>
</evidence>
<comment type="caution">
    <text evidence="1">The sequence shown here is derived from an EMBL/GenBank/DDBJ whole genome shotgun (WGS) entry which is preliminary data.</text>
</comment>
<sequence length="93" mass="10171">MSLLPNSMNEAVEGELRVSMFSHLESLHFLVIVLFPHLPRLLSSSSSASIVKSECVASSRTLSKVSAILRSWLFALVTSPLPNLTSRSATTRE</sequence>
<reference evidence="2" key="1">
    <citation type="journal article" date="2015" name="Nat. Genet.">
        <title>The genome and transcriptome of the zoonotic hookworm Ancylostoma ceylanicum identify infection-specific gene families.</title>
        <authorList>
            <person name="Schwarz E.M."/>
            <person name="Hu Y."/>
            <person name="Antoshechkin I."/>
            <person name="Miller M.M."/>
            <person name="Sternberg P.W."/>
            <person name="Aroian R.V."/>
        </authorList>
    </citation>
    <scope>NUCLEOTIDE SEQUENCE</scope>
    <source>
        <strain evidence="2">HY135</strain>
    </source>
</reference>
<keyword evidence="2" id="KW-1185">Reference proteome</keyword>
<organism evidence="1 2">
    <name type="scientific">Ancylostoma ceylanicum</name>
    <dbReference type="NCBI Taxonomy" id="53326"/>
    <lineage>
        <taxon>Eukaryota</taxon>
        <taxon>Metazoa</taxon>
        <taxon>Ecdysozoa</taxon>
        <taxon>Nematoda</taxon>
        <taxon>Chromadorea</taxon>
        <taxon>Rhabditida</taxon>
        <taxon>Rhabditina</taxon>
        <taxon>Rhabditomorpha</taxon>
        <taxon>Strongyloidea</taxon>
        <taxon>Ancylostomatidae</taxon>
        <taxon>Ancylostomatinae</taxon>
        <taxon>Ancylostoma</taxon>
    </lineage>
</organism>
<dbReference type="Proteomes" id="UP000024635">
    <property type="component" value="Unassembled WGS sequence"/>
</dbReference>
<gene>
    <name evidence="1" type="primary">Acey_s0009.g685</name>
    <name evidence="1" type="ORF">Y032_0009g685</name>
</gene>
<dbReference type="EMBL" id="JARK01001345">
    <property type="protein sequence ID" value="EYC27381.1"/>
    <property type="molecule type" value="Genomic_DNA"/>
</dbReference>
<evidence type="ECO:0000313" key="1">
    <source>
        <dbReference type="EMBL" id="EYC27381.1"/>
    </source>
</evidence>
<protein>
    <submittedName>
        <fullName evidence="1">Uncharacterized protein</fullName>
    </submittedName>
</protein>
<accession>A0A016VJA5</accession>